<dbReference type="EMBL" id="JANAWD010000030">
    <property type="protein sequence ID" value="KAJ3490321.1"/>
    <property type="molecule type" value="Genomic_DNA"/>
</dbReference>
<evidence type="ECO:0000313" key="3">
    <source>
        <dbReference type="Proteomes" id="UP001212997"/>
    </source>
</evidence>
<dbReference type="AlphaFoldDB" id="A0AAD5VEP1"/>
<comment type="caution">
    <text evidence="2">The sequence shown here is derived from an EMBL/GenBank/DDBJ whole genome shotgun (WGS) entry which is preliminary data.</text>
</comment>
<sequence length="405" mass="45119">MFNNTAEILRIAVTLDEESSSIQAGPSRPSRTKTKHNPCLPSRLPSTAFLQREADAIVPRSLKLARQRSPSPSLTGPSEPEDDEELISPLEDSHMEIDPTQKRSRKHSISSVFSTLSSATSNSLRSLSSPRSKASRPWSEPESYEVLSAIERKDIMFLMEVRDRAFHLLLQPSGGVTPLVHAMRVGGVGKTHQEVAIVILGAFSRYINHLTDEELASPKTKPILKKLRTNLKLAIDYGMQAEQRDLIASFLQTLVMSEGDQWVRSTVASVAYALRDSINGRPIETAETAIRGYAKTNLGKVKVNAALDEYIANATSDLVMMAAWSLALASVEGEPIPTYYFARDDRVYKAFSEATYKQREAIKVKVPRRLRRQLKILEEVMEGRVISTQSKVEVLARKLDEGEEL</sequence>
<gene>
    <name evidence="2" type="ORF">NLI96_g1541</name>
</gene>
<feature type="region of interest" description="Disordered" evidence="1">
    <location>
        <begin position="61"/>
        <end position="85"/>
    </location>
</feature>
<name>A0AAD5VEP1_9APHY</name>
<feature type="region of interest" description="Disordered" evidence="1">
    <location>
        <begin position="17"/>
        <end position="46"/>
    </location>
</feature>
<proteinExistence type="predicted"/>
<protein>
    <submittedName>
        <fullName evidence="2">Uncharacterized protein</fullName>
    </submittedName>
</protein>
<evidence type="ECO:0000256" key="1">
    <source>
        <dbReference type="SAM" id="MobiDB-lite"/>
    </source>
</evidence>
<dbReference type="Proteomes" id="UP001212997">
    <property type="component" value="Unassembled WGS sequence"/>
</dbReference>
<accession>A0AAD5VEP1</accession>
<organism evidence="2 3">
    <name type="scientific">Meripilus lineatus</name>
    <dbReference type="NCBI Taxonomy" id="2056292"/>
    <lineage>
        <taxon>Eukaryota</taxon>
        <taxon>Fungi</taxon>
        <taxon>Dikarya</taxon>
        <taxon>Basidiomycota</taxon>
        <taxon>Agaricomycotina</taxon>
        <taxon>Agaricomycetes</taxon>
        <taxon>Polyporales</taxon>
        <taxon>Meripilaceae</taxon>
        <taxon>Meripilus</taxon>
    </lineage>
</organism>
<evidence type="ECO:0000313" key="2">
    <source>
        <dbReference type="EMBL" id="KAJ3490321.1"/>
    </source>
</evidence>
<reference evidence="2" key="1">
    <citation type="submission" date="2022-07" db="EMBL/GenBank/DDBJ databases">
        <title>Genome Sequence of Physisporinus lineatus.</title>
        <authorList>
            <person name="Buettner E."/>
        </authorList>
    </citation>
    <scope>NUCLEOTIDE SEQUENCE</scope>
    <source>
        <strain evidence="2">VT162</strain>
    </source>
</reference>
<keyword evidence="3" id="KW-1185">Reference proteome</keyword>